<name>A0A0D6LPT3_9BILA</name>
<organism evidence="15 16">
    <name type="scientific">Ancylostoma ceylanicum</name>
    <dbReference type="NCBI Taxonomy" id="53326"/>
    <lineage>
        <taxon>Eukaryota</taxon>
        <taxon>Metazoa</taxon>
        <taxon>Ecdysozoa</taxon>
        <taxon>Nematoda</taxon>
        <taxon>Chromadorea</taxon>
        <taxon>Rhabditida</taxon>
        <taxon>Rhabditina</taxon>
        <taxon>Rhabditomorpha</taxon>
        <taxon>Strongyloidea</taxon>
        <taxon>Ancylostomatidae</taxon>
        <taxon>Ancylostomatinae</taxon>
        <taxon>Ancylostoma</taxon>
    </lineage>
</organism>
<evidence type="ECO:0000256" key="5">
    <source>
        <dbReference type="ARBA" id="ARBA00022692"/>
    </source>
</evidence>
<evidence type="ECO:0000256" key="1">
    <source>
        <dbReference type="ARBA" id="ARBA00004141"/>
    </source>
</evidence>
<dbReference type="GO" id="GO:0004888">
    <property type="term" value="F:transmembrane signaling receptor activity"/>
    <property type="evidence" value="ECO:0007669"/>
    <property type="project" value="InterPro"/>
</dbReference>
<keyword evidence="10" id="KW-0407">Ion channel</keyword>
<dbReference type="Pfam" id="PF02931">
    <property type="entry name" value="Neur_chan_LBD"/>
    <property type="match status" value="1"/>
</dbReference>
<dbReference type="AlphaFoldDB" id="A0A0D6LPT3"/>
<feature type="domain" description="Neurotransmitter-gated ion-channel ligand-binding" evidence="13">
    <location>
        <begin position="37"/>
        <end position="157"/>
    </location>
</feature>
<dbReference type="InterPro" id="IPR038050">
    <property type="entry name" value="Neuro_actylchol_rec"/>
</dbReference>
<dbReference type="Proteomes" id="UP000054495">
    <property type="component" value="Unassembled WGS sequence"/>
</dbReference>
<feature type="transmembrane region" description="Helical" evidence="11">
    <location>
        <begin position="244"/>
        <end position="271"/>
    </location>
</feature>
<evidence type="ECO:0000256" key="12">
    <source>
        <dbReference type="SAM" id="SignalP"/>
    </source>
</evidence>
<keyword evidence="4" id="KW-1003">Cell membrane</keyword>
<evidence type="ECO:0000256" key="7">
    <source>
        <dbReference type="ARBA" id="ARBA00022989"/>
    </source>
</evidence>
<evidence type="ECO:0000259" key="14">
    <source>
        <dbReference type="Pfam" id="PF02932"/>
    </source>
</evidence>
<dbReference type="InterPro" id="IPR036719">
    <property type="entry name" value="Neuro-gated_channel_TM_sf"/>
</dbReference>
<keyword evidence="16" id="KW-1185">Reference proteome</keyword>
<dbReference type="PANTHER" id="PTHR18945">
    <property type="entry name" value="NEUROTRANSMITTER GATED ION CHANNEL"/>
    <property type="match status" value="1"/>
</dbReference>
<dbReference type="Gene3D" id="2.70.170.10">
    <property type="entry name" value="Neurotransmitter-gated ion-channel ligand-binding domain"/>
    <property type="match status" value="1"/>
</dbReference>
<evidence type="ECO:0000256" key="9">
    <source>
        <dbReference type="ARBA" id="ARBA00023136"/>
    </source>
</evidence>
<evidence type="ECO:0000256" key="6">
    <source>
        <dbReference type="ARBA" id="ARBA00022729"/>
    </source>
</evidence>
<dbReference type="SUPFAM" id="SSF90112">
    <property type="entry name" value="Neurotransmitter-gated ion-channel transmembrane pore"/>
    <property type="match status" value="1"/>
</dbReference>
<feature type="transmembrane region" description="Helical" evidence="11">
    <location>
        <begin position="181"/>
        <end position="203"/>
    </location>
</feature>
<feature type="transmembrane region" description="Helical" evidence="11">
    <location>
        <begin position="369"/>
        <end position="390"/>
    </location>
</feature>
<keyword evidence="7 11" id="KW-1133">Transmembrane helix</keyword>
<evidence type="ECO:0000256" key="2">
    <source>
        <dbReference type="ARBA" id="ARBA00004236"/>
    </source>
</evidence>
<dbReference type="InterPro" id="IPR006029">
    <property type="entry name" value="Neurotrans-gated_channel_TM"/>
</dbReference>
<feature type="signal peptide" evidence="12">
    <location>
        <begin position="1"/>
        <end position="18"/>
    </location>
</feature>
<keyword evidence="6 12" id="KW-0732">Signal</keyword>
<evidence type="ECO:0000256" key="8">
    <source>
        <dbReference type="ARBA" id="ARBA00023065"/>
    </source>
</evidence>
<proteinExistence type="predicted"/>
<keyword evidence="8" id="KW-0406">Ion transport</keyword>
<evidence type="ECO:0000313" key="16">
    <source>
        <dbReference type="Proteomes" id="UP000054495"/>
    </source>
</evidence>
<dbReference type="Pfam" id="PF02932">
    <property type="entry name" value="Neur_chan_memb"/>
    <property type="match status" value="1"/>
</dbReference>
<comment type="subcellular location">
    <subcellularLocation>
        <location evidence="2">Cell membrane</location>
    </subcellularLocation>
    <subcellularLocation>
        <location evidence="1">Membrane</location>
        <topology evidence="1">Multi-pass membrane protein</topology>
    </subcellularLocation>
</comment>
<gene>
    <name evidence="15" type="ORF">ANCCEY_08877</name>
</gene>
<protein>
    <submittedName>
        <fullName evidence="15">Cation transporter family protein</fullName>
    </submittedName>
</protein>
<accession>A0A0D6LPT3</accession>
<evidence type="ECO:0000256" key="4">
    <source>
        <dbReference type="ARBA" id="ARBA00022475"/>
    </source>
</evidence>
<keyword evidence="9 11" id="KW-0472">Membrane</keyword>
<dbReference type="PRINTS" id="PR00253">
    <property type="entry name" value="GABAARECEPTR"/>
</dbReference>
<dbReference type="InterPro" id="IPR006028">
    <property type="entry name" value="GABAA/Glycine_rcpt"/>
</dbReference>
<evidence type="ECO:0000256" key="11">
    <source>
        <dbReference type="SAM" id="Phobius"/>
    </source>
</evidence>
<dbReference type="InterPro" id="IPR006202">
    <property type="entry name" value="Neur_chan_lig-bd"/>
</dbReference>
<keyword evidence="5 11" id="KW-0812">Transmembrane</keyword>
<evidence type="ECO:0000256" key="3">
    <source>
        <dbReference type="ARBA" id="ARBA00022448"/>
    </source>
</evidence>
<evidence type="ECO:0000313" key="15">
    <source>
        <dbReference type="EMBL" id="EPB72026.1"/>
    </source>
</evidence>
<feature type="chain" id="PRO_5002307103" evidence="12">
    <location>
        <begin position="19"/>
        <end position="404"/>
    </location>
</feature>
<dbReference type="GO" id="GO:0005230">
    <property type="term" value="F:extracellular ligand-gated monoatomic ion channel activity"/>
    <property type="evidence" value="ECO:0007669"/>
    <property type="project" value="InterPro"/>
</dbReference>
<dbReference type="GO" id="GO:0005886">
    <property type="term" value="C:plasma membrane"/>
    <property type="evidence" value="ECO:0007669"/>
    <property type="project" value="UniProtKB-SubCell"/>
</dbReference>
<dbReference type="InterPro" id="IPR006201">
    <property type="entry name" value="Neur_channel"/>
</dbReference>
<evidence type="ECO:0000259" key="13">
    <source>
        <dbReference type="Pfam" id="PF02931"/>
    </source>
</evidence>
<feature type="transmembrane region" description="Helical" evidence="11">
    <location>
        <begin position="210"/>
        <end position="229"/>
    </location>
</feature>
<dbReference type="EMBL" id="KE125072">
    <property type="protein sequence ID" value="EPB72026.1"/>
    <property type="molecule type" value="Genomic_DNA"/>
</dbReference>
<dbReference type="SUPFAM" id="SSF63712">
    <property type="entry name" value="Nicotinic receptor ligand binding domain-like"/>
    <property type="match status" value="1"/>
</dbReference>
<feature type="domain" description="Neurotransmitter-gated ion-channel transmembrane" evidence="14">
    <location>
        <begin position="186"/>
        <end position="290"/>
    </location>
</feature>
<keyword evidence="3" id="KW-0813">Transport</keyword>
<evidence type="ECO:0000256" key="10">
    <source>
        <dbReference type="ARBA" id="ARBA00023303"/>
    </source>
</evidence>
<dbReference type="CDD" id="cd19049">
    <property type="entry name" value="LGIC_TM_anion"/>
    <property type="match status" value="1"/>
</dbReference>
<dbReference type="Gene3D" id="1.20.58.390">
    <property type="entry name" value="Neurotransmitter-gated ion-channel transmembrane domain"/>
    <property type="match status" value="1"/>
</dbReference>
<reference evidence="15 16" key="1">
    <citation type="submission" date="2013-05" db="EMBL/GenBank/DDBJ databases">
        <title>Draft genome of the parasitic nematode Anyclostoma ceylanicum.</title>
        <authorList>
            <person name="Mitreva M."/>
        </authorList>
    </citation>
    <scope>NUCLEOTIDE SEQUENCE [LARGE SCALE GENOMIC DNA]</scope>
</reference>
<dbReference type="InterPro" id="IPR036734">
    <property type="entry name" value="Neur_chan_lig-bd_sf"/>
</dbReference>
<sequence length="404" mass="46512">MNLFFVFLLLRSTSTLQGGVPRSGRSTYNTTLISYTTKLLDTILLNQDKKFRPTNPDSSPLNVEIDISVRSMGPISEQDMEFSLDCYFRQKWLDRRLAFTPINPEKPVMPLASKMLKDIWVPDTYIRNGRKSYLHTLTVPNILFRAYNSDQVSHVPEEIPHGCADISVLKVYFKLQRQQGYYVLQIYTPCTLLVVMSWVSFWINKEASPARVALGIMTVLSMSTLGFGLRTDLPKVSHSTALDIYILSCFGFVFAAMVEYAVINYAAIVYIRKQVHDLKGLESNRAMEKMRMFTAGLMGARRDTLVVEDLALAEEEEDEPWYSCFMKKKTPKTSSMFYRMAVKAAKARRKLKMRDPARVVNRIDNVSKVIFPSLYILFNVIYWIAFLYWIPDEVDQILGLPEKK</sequence>